<sequence>MIDWDLSWIRFGSTVGFYWKSDLKIISFLVTLALYSLKRA</sequence>
<keyword evidence="1" id="KW-0812">Transmembrane</keyword>
<organism evidence="2">
    <name type="scientific">Rhizophora mucronata</name>
    <name type="common">Asiatic mangrove</name>
    <dbReference type="NCBI Taxonomy" id="61149"/>
    <lineage>
        <taxon>Eukaryota</taxon>
        <taxon>Viridiplantae</taxon>
        <taxon>Streptophyta</taxon>
        <taxon>Embryophyta</taxon>
        <taxon>Tracheophyta</taxon>
        <taxon>Spermatophyta</taxon>
        <taxon>Magnoliopsida</taxon>
        <taxon>eudicotyledons</taxon>
        <taxon>Gunneridae</taxon>
        <taxon>Pentapetalae</taxon>
        <taxon>rosids</taxon>
        <taxon>fabids</taxon>
        <taxon>Malpighiales</taxon>
        <taxon>Rhizophoraceae</taxon>
        <taxon>Rhizophora</taxon>
    </lineage>
</organism>
<accession>A0A2P2KCZ3</accession>
<evidence type="ECO:0000313" key="2">
    <source>
        <dbReference type="EMBL" id="MBX03598.1"/>
    </source>
</evidence>
<name>A0A2P2KCZ3_RHIMU</name>
<dbReference type="EMBL" id="GGEC01023114">
    <property type="protein sequence ID" value="MBX03598.1"/>
    <property type="molecule type" value="Transcribed_RNA"/>
</dbReference>
<protein>
    <submittedName>
        <fullName evidence="2">Uncharacterized protein</fullName>
    </submittedName>
</protein>
<proteinExistence type="predicted"/>
<feature type="transmembrane region" description="Helical" evidence="1">
    <location>
        <begin position="17"/>
        <end position="37"/>
    </location>
</feature>
<dbReference type="AlphaFoldDB" id="A0A2P2KCZ3"/>
<keyword evidence="1" id="KW-0472">Membrane</keyword>
<keyword evidence="1" id="KW-1133">Transmembrane helix</keyword>
<reference evidence="2" key="1">
    <citation type="submission" date="2018-02" db="EMBL/GenBank/DDBJ databases">
        <title>Rhizophora mucronata_Transcriptome.</title>
        <authorList>
            <person name="Meera S.P."/>
            <person name="Sreeshan A."/>
            <person name="Augustine A."/>
        </authorList>
    </citation>
    <scope>NUCLEOTIDE SEQUENCE</scope>
    <source>
        <tissue evidence="2">Leaf</tissue>
    </source>
</reference>
<evidence type="ECO:0000256" key="1">
    <source>
        <dbReference type="SAM" id="Phobius"/>
    </source>
</evidence>